<proteinExistence type="predicted"/>
<reference evidence="1 2" key="1">
    <citation type="submission" date="2011-05" db="EMBL/GenBank/DDBJ databases">
        <authorList>
            <person name="Muzny D."/>
            <person name="Qin X."/>
            <person name="Deng J."/>
            <person name="Jiang H."/>
            <person name="Liu Y."/>
            <person name="Qu J."/>
            <person name="Song X.-Z."/>
            <person name="Zhang L."/>
            <person name="Thornton R."/>
            <person name="Coyle M."/>
            <person name="Francisco L."/>
            <person name="Jackson L."/>
            <person name="Javaid M."/>
            <person name="Korchina V."/>
            <person name="Kovar C."/>
            <person name="Mata R."/>
            <person name="Mathew T."/>
            <person name="Ngo R."/>
            <person name="Nguyen L."/>
            <person name="Nguyen N."/>
            <person name="Okwuonu G."/>
            <person name="Ongeri F."/>
            <person name="Pham C."/>
            <person name="Simmons D."/>
            <person name="Wilczek-Boney K."/>
            <person name="Hale W."/>
            <person name="Jakkamsetti A."/>
            <person name="Pham P."/>
            <person name="Ruth R."/>
            <person name="San Lucas F."/>
            <person name="Warren J."/>
            <person name="Zhang J."/>
            <person name="Zhao Z."/>
            <person name="Zhou C."/>
            <person name="Zhu D."/>
            <person name="Lee S."/>
            <person name="Bess C."/>
            <person name="Blankenburg K."/>
            <person name="Forbes L."/>
            <person name="Fu Q."/>
            <person name="Gubbala S."/>
            <person name="Hirani K."/>
            <person name="Jayaseelan J.C."/>
            <person name="Lara F."/>
            <person name="Munidasa M."/>
            <person name="Palculict T."/>
            <person name="Patil S."/>
            <person name="Pu L.-L."/>
            <person name="Saada N."/>
            <person name="Tang L."/>
            <person name="Weissenberger G."/>
            <person name="Zhu Y."/>
            <person name="Hemphill L."/>
            <person name="Shang Y."/>
            <person name="Youmans B."/>
            <person name="Ayvaz T."/>
            <person name="Ross M."/>
            <person name="Santibanez J."/>
            <person name="Aqrawi P."/>
            <person name="Gross S."/>
            <person name="Joshi V."/>
            <person name="Fowler G."/>
            <person name="Nazareth L."/>
            <person name="Reid J."/>
            <person name="Worley K."/>
            <person name="Petrosino J."/>
            <person name="Highlander S."/>
            <person name="Gibbs R."/>
        </authorList>
    </citation>
    <scope>NUCLEOTIDE SEQUENCE [LARGE SCALE GENOMIC DNA]</scope>
    <source>
        <strain evidence="1 2">871</strain>
    </source>
</reference>
<dbReference type="AlphaFoldDB" id="G4CLA4"/>
<dbReference type="HOGENOM" id="CLU_3186272_0_0_4"/>
<dbReference type="PATRIC" id="fig|1032488.3.peg.2258"/>
<dbReference type="STRING" id="1032488.HMPREF9371_2395"/>
<sequence>MLFFGLAKSSGYLKTFRLSRYWRCLFSGSLKPLFSLLQNINTAMPA</sequence>
<gene>
    <name evidence="1" type="ORF">HMPREF9371_2395</name>
</gene>
<evidence type="ECO:0000313" key="2">
    <source>
        <dbReference type="Proteomes" id="UP000003019"/>
    </source>
</evidence>
<protein>
    <submittedName>
        <fullName evidence="1">Uncharacterized protein</fullName>
    </submittedName>
</protein>
<keyword evidence="2" id="KW-1185">Reference proteome</keyword>
<evidence type="ECO:0000313" key="1">
    <source>
        <dbReference type="EMBL" id="EGY51408.1"/>
    </source>
</evidence>
<accession>G4CLA4</accession>
<dbReference type="Proteomes" id="UP000003019">
    <property type="component" value="Unassembled WGS sequence"/>
</dbReference>
<comment type="caution">
    <text evidence="1">The sequence shown here is derived from an EMBL/GenBank/DDBJ whole genome shotgun (WGS) entry which is preliminary data.</text>
</comment>
<name>G4CLA4_9NEIS</name>
<organism evidence="1 2">
    <name type="scientific">Neisseria shayeganii 871</name>
    <dbReference type="NCBI Taxonomy" id="1032488"/>
    <lineage>
        <taxon>Bacteria</taxon>
        <taxon>Pseudomonadati</taxon>
        <taxon>Pseudomonadota</taxon>
        <taxon>Betaproteobacteria</taxon>
        <taxon>Neisseriales</taxon>
        <taxon>Neisseriaceae</taxon>
        <taxon>Neisseria</taxon>
    </lineage>
</organism>
<dbReference type="EMBL" id="AGAY01000083">
    <property type="protein sequence ID" value="EGY51408.1"/>
    <property type="molecule type" value="Genomic_DNA"/>
</dbReference>